<keyword evidence="10" id="KW-1185">Reference proteome</keyword>
<evidence type="ECO:0000256" key="3">
    <source>
        <dbReference type="ARBA" id="ARBA00004961"/>
    </source>
</evidence>
<gene>
    <name evidence="7 9" type="primary">pgl</name>
    <name evidence="9" type="ORF">GCM10023307_33260</name>
</gene>
<protein>
    <recommendedName>
        <fullName evidence="6 7">6-phosphogluconolactonase</fullName>
        <shortName evidence="7">6PGL</shortName>
        <ecNumber evidence="5 7">3.1.1.31</ecNumber>
    </recommendedName>
</protein>
<dbReference type="InterPro" id="IPR006148">
    <property type="entry name" value="Glc/Gal-6P_isomerase"/>
</dbReference>
<evidence type="ECO:0000256" key="1">
    <source>
        <dbReference type="ARBA" id="ARBA00000832"/>
    </source>
</evidence>
<dbReference type="PANTHER" id="PTHR11054">
    <property type="entry name" value="6-PHOSPHOGLUCONOLACTONASE"/>
    <property type="match status" value="1"/>
</dbReference>
<dbReference type="PANTHER" id="PTHR11054:SF0">
    <property type="entry name" value="6-PHOSPHOGLUCONOLACTONASE"/>
    <property type="match status" value="1"/>
</dbReference>
<sequence>MAWIEHDYADTAALTAAVAGHLHAACADALQARGRALLALAGGRTPFPIYRALAAESMPWSDIVAMPGDDRCVAHAHAASNVAALREAFAAADGLRIEALTVAEGDAQASLRHARDMLARNRDAFDAVVLGMGEDAHTASLFPGAEALPAAMTMDAREDAFLVVPDPLPPEAPFPRITLGLARLLRARGLHLIVTGARKRDVLRAAQATHDPLRMPISALLHAPDATVHIHWSP</sequence>
<evidence type="ECO:0000256" key="7">
    <source>
        <dbReference type="RuleBase" id="RU365095"/>
    </source>
</evidence>
<evidence type="ECO:0000313" key="10">
    <source>
        <dbReference type="Proteomes" id="UP001499959"/>
    </source>
</evidence>
<evidence type="ECO:0000256" key="4">
    <source>
        <dbReference type="ARBA" id="ARBA00010662"/>
    </source>
</evidence>
<dbReference type="InterPro" id="IPR037171">
    <property type="entry name" value="NagB/RpiA_transferase-like"/>
</dbReference>
<name>A0ABP9C223_9GAMM</name>
<dbReference type="Proteomes" id="UP001499959">
    <property type="component" value="Unassembled WGS sequence"/>
</dbReference>
<comment type="similarity">
    <text evidence="4 7">Belongs to the glucosamine/galactosamine-6-phosphate isomerase family. 6-phosphogluconolactonase subfamily.</text>
</comment>
<comment type="catalytic activity">
    <reaction evidence="1 7">
        <text>6-phospho-D-glucono-1,5-lactone + H2O = 6-phospho-D-gluconate + H(+)</text>
        <dbReference type="Rhea" id="RHEA:12556"/>
        <dbReference type="ChEBI" id="CHEBI:15377"/>
        <dbReference type="ChEBI" id="CHEBI:15378"/>
        <dbReference type="ChEBI" id="CHEBI:57955"/>
        <dbReference type="ChEBI" id="CHEBI:58759"/>
        <dbReference type="EC" id="3.1.1.31"/>
    </reaction>
</comment>
<accession>A0ABP9C223</accession>
<dbReference type="InterPro" id="IPR005900">
    <property type="entry name" value="6-phosphogluconolactonase_DevB"/>
</dbReference>
<dbReference type="Pfam" id="PF01182">
    <property type="entry name" value="Glucosamine_iso"/>
    <property type="match status" value="1"/>
</dbReference>
<evidence type="ECO:0000256" key="5">
    <source>
        <dbReference type="ARBA" id="ARBA00013198"/>
    </source>
</evidence>
<organism evidence="9 10">
    <name type="scientific">Lysobacter hankyongensis</name>
    <dbReference type="NCBI Taxonomy" id="1176535"/>
    <lineage>
        <taxon>Bacteria</taxon>
        <taxon>Pseudomonadati</taxon>
        <taxon>Pseudomonadota</taxon>
        <taxon>Gammaproteobacteria</taxon>
        <taxon>Lysobacterales</taxon>
        <taxon>Lysobacteraceae</taxon>
        <taxon>Lysobacter</taxon>
    </lineage>
</organism>
<dbReference type="InterPro" id="IPR039104">
    <property type="entry name" value="6PGL"/>
</dbReference>
<comment type="pathway">
    <text evidence="3 7">Carbohydrate degradation; pentose phosphate pathway; D-ribulose 5-phosphate from D-glucose 6-phosphate (oxidative stage): step 2/3.</text>
</comment>
<reference evidence="10" key="1">
    <citation type="journal article" date="2019" name="Int. J. Syst. Evol. Microbiol.">
        <title>The Global Catalogue of Microorganisms (GCM) 10K type strain sequencing project: providing services to taxonomists for standard genome sequencing and annotation.</title>
        <authorList>
            <consortium name="The Broad Institute Genomics Platform"/>
            <consortium name="The Broad Institute Genome Sequencing Center for Infectious Disease"/>
            <person name="Wu L."/>
            <person name="Ma J."/>
        </authorList>
    </citation>
    <scope>NUCLEOTIDE SEQUENCE [LARGE SCALE GENOMIC DNA]</scope>
    <source>
        <strain evidence="10">JCM 18204</strain>
    </source>
</reference>
<dbReference type="NCBIfam" id="TIGR01198">
    <property type="entry name" value="pgl"/>
    <property type="match status" value="1"/>
</dbReference>
<comment type="caution">
    <text evidence="9">The sequence shown here is derived from an EMBL/GenBank/DDBJ whole genome shotgun (WGS) entry which is preliminary data.</text>
</comment>
<keyword evidence="7" id="KW-0378">Hydrolase</keyword>
<dbReference type="EMBL" id="BAABJE010000018">
    <property type="protein sequence ID" value="GAA4803871.1"/>
    <property type="molecule type" value="Genomic_DNA"/>
</dbReference>
<evidence type="ECO:0000313" key="9">
    <source>
        <dbReference type="EMBL" id="GAA4803871.1"/>
    </source>
</evidence>
<evidence type="ECO:0000256" key="2">
    <source>
        <dbReference type="ARBA" id="ARBA00002681"/>
    </source>
</evidence>
<feature type="domain" description="Glucosamine/galactosamine-6-phosphate isomerase" evidence="8">
    <location>
        <begin position="10"/>
        <end position="221"/>
    </location>
</feature>
<dbReference type="RefSeq" id="WP_345304484.1">
    <property type="nucleotide sequence ID" value="NZ_BAABJE010000018.1"/>
</dbReference>
<dbReference type="SUPFAM" id="SSF100950">
    <property type="entry name" value="NagB/RpiA/CoA transferase-like"/>
    <property type="match status" value="1"/>
</dbReference>
<proteinExistence type="inferred from homology"/>
<dbReference type="EC" id="3.1.1.31" evidence="5 7"/>
<evidence type="ECO:0000256" key="6">
    <source>
        <dbReference type="ARBA" id="ARBA00020337"/>
    </source>
</evidence>
<evidence type="ECO:0000259" key="8">
    <source>
        <dbReference type="Pfam" id="PF01182"/>
    </source>
</evidence>
<dbReference type="Gene3D" id="3.40.50.1360">
    <property type="match status" value="1"/>
</dbReference>
<comment type="function">
    <text evidence="2 7">Hydrolysis of 6-phosphogluconolactone to 6-phosphogluconate.</text>
</comment>